<evidence type="ECO:0000256" key="1">
    <source>
        <dbReference type="ARBA" id="ARBA00023054"/>
    </source>
</evidence>
<dbReference type="EMBL" id="VXIV02002843">
    <property type="protein sequence ID" value="KAF6022507.1"/>
    <property type="molecule type" value="Genomic_DNA"/>
</dbReference>
<dbReference type="Gene3D" id="1.20.5.190">
    <property type="match status" value="1"/>
</dbReference>
<feature type="domain" description="Schwannomin interacting protein 1 C-terminal" evidence="3">
    <location>
        <begin position="285"/>
        <end position="434"/>
    </location>
</feature>
<dbReference type="InterPro" id="IPR039045">
    <property type="entry name" value="SCHIP_1"/>
</dbReference>
<dbReference type="Pfam" id="PF10148">
    <property type="entry name" value="SCHIP-1_C"/>
    <property type="match status" value="1"/>
</dbReference>
<feature type="compositionally biased region" description="Basic and acidic residues" evidence="2">
    <location>
        <begin position="441"/>
        <end position="453"/>
    </location>
</feature>
<dbReference type="InterPro" id="IPR000048">
    <property type="entry name" value="IQ_motif_EF-hand-BS"/>
</dbReference>
<dbReference type="PROSITE" id="PS50096">
    <property type="entry name" value="IQ"/>
    <property type="match status" value="1"/>
</dbReference>
<proteinExistence type="predicted"/>
<dbReference type="AlphaFoldDB" id="A0A7J7J934"/>
<dbReference type="GO" id="GO:0030054">
    <property type="term" value="C:cell junction"/>
    <property type="evidence" value="ECO:0007669"/>
    <property type="project" value="TreeGrafter"/>
</dbReference>
<evidence type="ECO:0000256" key="2">
    <source>
        <dbReference type="SAM" id="MobiDB-lite"/>
    </source>
</evidence>
<feature type="compositionally biased region" description="Basic and acidic residues" evidence="2">
    <location>
        <begin position="47"/>
        <end position="56"/>
    </location>
</feature>
<name>A0A7J7J934_BUGNE</name>
<dbReference type="GO" id="GO:0035332">
    <property type="term" value="P:positive regulation of hippo signaling"/>
    <property type="evidence" value="ECO:0007669"/>
    <property type="project" value="TreeGrafter"/>
</dbReference>
<comment type="caution">
    <text evidence="4">The sequence shown here is derived from an EMBL/GenBank/DDBJ whole genome shotgun (WGS) entry which is preliminary data.</text>
</comment>
<dbReference type="SMART" id="SM00015">
    <property type="entry name" value="IQ"/>
    <property type="match status" value="1"/>
</dbReference>
<gene>
    <name evidence="4" type="ORF">EB796_019181</name>
</gene>
<protein>
    <recommendedName>
        <fullName evidence="3">Schwannomin interacting protein 1 C-terminal domain-containing protein</fullName>
    </recommendedName>
</protein>
<organism evidence="4 5">
    <name type="scientific">Bugula neritina</name>
    <name type="common">Brown bryozoan</name>
    <name type="synonym">Sertularia neritina</name>
    <dbReference type="NCBI Taxonomy" id="10212"/>
    <lineage>
        <taxon>Eukaryota</taxon>
        <taxon>Metazoa</taxon>
        <taxon>Spiralia</taxon>
        <taxon>Lophotrochozoa</taxon>
        <taxon>Bryozoa</taxon>
        <taxon>Gymnolaemata</taxon>
        <taxon>Cheilostomatida</taxon>
        <taxon>Flustrina</taxon>
        <taxon>Buguloidea</taxon>
        <taxon>Bugulidae</taxon>
        <taxon>Bugula</taxon>
    </lineage>
</organism>
<feature type="region of interest" description="Disordered" evidence="2">
    <location>
        <begin position="36"/>
        <end position="56"/>
    </location>
</feature>
<evidence type="ECO:0000259" key="3">
    <source>
        <dbReference type="Pfam" id="PF10148"/>
    </source>
</evidence>
<evidence type="ECO:0000313" key="5">
    <source>
        <dbReference type="Proteomes" id="UP000593567"/>
    </source>
</evidence>
<dbReference type="OrthoDB" id="6260144at2759"/>
<dbReference type="PANTHER" id="PTHR13103:SF2">
    <property type="entry name" value="IQCJ-SCHIP1 READTHROUGH TRANSCRIPT PROTEIN-RELATED"/>
    <property type="match status" value="1"/>
</dbReference>
<dbReference type="Pfam" id="PF00612">
    <property type="entry name" value="IQ"/>
    <property type="match status" value="1"/>
</dbReference>
<dbReference type="GO" id="GO:0005886">
    <property type="term" value="C:plasma membrane"/>
    <property type="evidence" value="ECO:0007669"/>
    <property type="project" value="TreeGrafter"/>
</dbReference>
<keyword evidence="5" id="KW-1185">Reference proteome</keyword>
<reference evidence="4" key="1">
    <citation type="submission" date="2020-06" db="EMBL/GenBank/DDBJ databases">
        <title>Draft genome of Bugula neritina, a colonial animal packing powerful symbionts and potential medicines.</title>
        <authorList>
            <person name="Rayko M."/>
        </authorList>
    </citation>
    <scope>NUCLEOTIDE SEQUENCE [LARGE SCALE GENOMIC DNA]</scope>
    <source>
        <strain evidence="4">Kwan_BN1</strain>
    </source>
</reference>
<keyword evidence="1" id="KW-0175">Coiled coil</keyword>
<feature type="region of interest" description="Disordered" evidence="2">
    <location>
        <begin position="434"/>
        <end position="470"/>
    </location>
</feature>
<evidence type="ECO:0000313" key="4">
    <source>
        <dbReference type="EMBL" id="KAF6022507.1"/>
    </source>
</evidence>
<dbReference type="InterPro" id="IPR015649">
    <property type="entry name" value="SCHIP_1_C"/>
</dbReference>
<sequence length="470" mass="53594">MKKSLESSSDFDTLDHDRAKRNYKVMEILDPKLAKETLPECSQGGKSESHSRDRNEEMRCRAAIVIQSYYRGYKDRRKFVELLYDLYEKEEEERRNRAAQQVEEGELLVANHTLEVDIEDAEIQRAWRSYRIRHNSSRLPTGDGTVPQSPTSLRKNTLLSQAQHFADLKRQNEDALPYNAHWATLLSDSSSSDGSALSSPEHLPYRKKTVNPFRKINSDSSELTLPQLDWSKLEHCRGQDSAKSSSLSNKVIRDAHREDVRKRLAMSTPADSTYGDLYSRTSNKPLRGQNSAMELYVNECNDETSGTKDLSRVDLATRQKQLQTEATIAYCQAGPIAKKIIAVERKAEEPSQIARMLGISTFRSQGERALGKKRLESLTLAQLQVVYNAIQNEIERLNEELVEVVVARDELHMQQDSILVNVEDLQRRIEELSKRHQKKVAAKESKKAAKESQPRSATSRMSRLFGLGKT</sequence>
<accession>A0A7J7J934</accession>
<dbReference type="PANTHER" id="PTHR13103">
    <property type="entry name" value="SCHWANNOMIN INTERACTING PROTEIN 1"/>
    <property type="match status" value="1"/>
</dbReference>
<dbReference type="CDD" id="cd23767">
    <property type="entry name" value="IQCD"/>
    <property type="match status" value="1"/>
</dbReference>
<dbReference type="Proteomes" id="UP000593567">
    <property type="component" value="Unassembled WGS sequence"/>
</dbReference>